<gene>
    <name evidence="11" type="ORF">NATSA_02615</name>
</gene>
<dbReference type="SUPFAM" id="SSF117916">
    <property type="entry name" value="Fe-S cluster assembly (FSCA) domain-like"/>
    <property type="match status" value="1"/>
</dbReference>
<evidence type="ECO:0000256" key="1">
    <source>
        <dbReference type="ARBA" id="ARBA00007352"/>
    </source>
</evidence>
<dbReference type="FunFam" id="3.40.50.300:FF:000418">
    <property type="entry name" value="Iron-sulfur cluster carrier protein"/>
    <property type="match status" value="1"/>
</dbReference>
<dbReference type="InterPro" id="IPR044304">
    <property type="entry name" value="NUBPL-like"/>
</dbReference>
<dbReference type="PROSITE" id="PS01215">
    <property type="entry name" value="MRP"/>
    <property type="match status" value="1"/>
</dbReference>
<dbReference type="AlphaFoldDB" id="A0A8J7RPL7"/>
<dbReference type="PANTHER" id="PTHR42961">
    <property type="entry name" value="IRON-SULFUR PROTEIN NUBPL"/>
    <property type="match status" value="1"/>
</dbReference>
<dbReference type="CDD" id="cd02037">
    <property type="entry name" value="Mrp_NBP35"/>
    <property type="match status" value="1"/>
</dbReference>
<keyword evidence="5 9" id="KW-0067">ATP-binding</keyword>
<keyword evidence="6 9" id="KW-0408">Iron</keyword>
<evidence type="ECO:0000256" key="6">
    <source>
        <dbReference type="ARBA" id="ARBA00023004"/>
    </source>
</evidence>
<evidence type="ECO:0000259" key="10">
    <source>
        <dbReference type="Pfam" id="PF01883"/>
    </source>
</evidence>
<organism evidence="11 12">
    <name type="scientific">Natronogracilivirga saccharolytica</name>
    <dbReference type="NCBI Taxonomy" id="2812953"/>
    <lineage>
        <taxon>Bacteria</taxon>
        <taxon>Pseudomonadati</taxon>
        <taxon>Balneolota</taxon>
        <taxon>Balneolia</taxon>
        <taxon>Balneolales</taxon>
        <taxon>Cyclonatronaceae</taxon>
        <taxon>Natronogracilivirga</taxon>
    </lineage>
</organism>
<comment type="similarity">
    <text evidence="1">In the N-terminal section; belongs to the MIP18 family.</text>
</comment>
<evidence type="ECO:0000256" key="5">
    <source>
        <dbReference type="ARBA" id="ARBA00022840"/>
    </source>
</evidence>
<keyword evidence="12" id="KW-1185">Reference proteome</keyword>
<dbReference type="GO" id="GO:0046872">
    <property type="term" value="F:metal ion binding"/>
    <property type="evidence" value="ECO:0007669"/>
    <property type="project" value="UniProtKB-KW"/>
</dbReference>
<reference evidence="11" key="1">
    <citation type="submission" date="2021-02" db="EMBL/GenBank/DDBJ databases">
        <title>Natronogracilivirga saccharolytica gen. nov. sp. nov. a new anaerobic, haloalkiliphilic carbohydrate-fermenting bacterium from soda lake and proposing of Cyclonatronumiaceae fam. nov. in the phylum Balneolaeota.</title>
        <authorList>
            <person name="Zhilina T.N."/>
            <person name="Sorokin D.Y."/>
            <person name="Zavarzina D.G."/>
            <person name="Toshchakov S.V."/>
            <person name="Kublanov I.V."/>
        </authorList>
    </citation>
    <scope>NUCLEOTIDE SEQUENCE</scope>
    <source>
        <strain evidence="11">Z-1702</strain>
    </source>
</reference>
<proteinExistence type="inferred from homology"/>
<evidence type="ECO:0000256" key="2">
    <source>
        <dbReference type="ARBA" id="ARBA00008205"/>
    </source>
</evidence>
<dbReference type="PANTHER" id="PTHR42961:SF2">
    <property type="entry name" value="IRON-SULFUR PROTEIN NUBPL"/>
    <property type="match status" value="1"/>
</dbReference>
<dbReference type="RefSeq" id="WP_210510166.1">
    <property type="nucleotide sequence ID" value="NZ_JAFIDN010000002.1"/>
</dbReference>
<accession>A0A8J7RPL7</accession>
<evidence type="ECO:0000256" key="3">
    <source>
        <dbReference type="ARBA" id="ARBA00022723"/>
    </source>
</evidence>
<dbReference type="InterPro" id="IPR034904">
    <property type="entry name" value="FSCA_dom_sf"/>
</dbReference>
<dbReference type="GO" id="GO:0016887">
    <property type="term" value="F:ATP hydrolysis activity"/>
    <property type="evidence" value="ECO:0007669"/>
    <property type="project" value="UniProtKB-UniRule"/>
</dbReference>
<name>A0A8J7RPL7_9BACT</name>
<dbReference type="GO" id="GO:0051539">
    <property type="term" value="F:4 iron, 4 sulfur cluster binding"/>
    <property type="evidence" value="ECO:0007669"/>
    <property type="project" value="TreeGrafter"/>
</dbReference>
<dbReference type="Pfam" id="PF10609">
    <property type="entry name" value="ParA"/>
    <property type="match status" value="1"/>
</dbReference>
<protein>
    <recommendedName>
        <fullName evidence="9">Iron-sulfur cluster carrier protein</fullName>
    </recommendedName>
</protein>
<evidence type="ECO:0000256" key="4">
    <source>
        <dbReference type="ARBA" id="ARBA00022741"/>
    </source>
</evidence>
<dbReference type="GO" id="GO:0005524">
    <property type="term" value="F:ATP binding"/>
    <property type="evidence" value="ECO:0007669"/>
    <property type="project" value="UniProtKB-UniRule"/>
</dbReference>
<evidence type="ECO:0000313" key="12">
    <source>
        <dbReference type="Proteomes" id="UP000673975"/>
    </source>
</evidence>
<comment type="similarity">
    <text evidence="8 9">Belongs to the Mrp/NBP35 ATP-binding proteins family.</text>
</comment>
<dbReference type="Gene3D" id="3.30.300.130">
    <property type="entry name" value="Fe-S cluster assembly (FSCA)"/>
    <property type="match status" value="1"/>
</dbReference>
<dbReference type="InterPro" id="IPR033756">
    <property type="entry name" value="YlxH/NBP35"/>
</dbReference>
<dbReference type="Gene3D" id="3.40.50.300">
    <property type="entry name" value="P-loop containing nucleotide triphosphate hydrolases"/>
    <property type="match status" value="1"/>
</dbReference>
<dbReference type="GO" id="GO:0140663">
    <property type="term" value="F:ATP-dependent FeS chaperone activity"/>
    <property type="evidence" value="ECO:0007669"/>
    <property type="project" value="InterPro"/>
</dbReference>
<feature type="binding site" evidence="9">
    <location>
        <begin position="109"/>
        <end position="116"/>
    </location>
    <ligand>
        <name>ATP</name>
        <dbReference type="ChEBI" id="CHEBI:30616"/>
    </ligand>
</feature>
<dbReference type="EMBL" id="JAFIDN010000002">
    <property type="protein sequence ID" value="MBP3191549.1"/>
    <property type="molecule type" value="Genomic_DNA"/>
</dbReference>
<sequence length="365" mass="39356">MAITHEDVLDALRNVIDPDLGKDLVSLNMIEDIKIDGKNVSFTVNLTTPACPMKAEIERACINAVKHLVDEEAVVTPNMSSKVTKSRAEGQGDQNLLKDVKNVIAVASGKGGVGKSTVSVNLAVALAQTGAKVGLVDTDIYGPSIPTMFDIHERPNINTQRKLVPLEKYGVKLLSMGFLVKQDEAVVWRGPMVSSAVKQFLSETDWGELDYLILDLPPGTGDIQLTIVQSVPLTAAVIVSTPQTVALDDARKGVAMFGKVNVPVLGIIENMAYFTPPDLPDKKYHIFGKDGAKNLAEKMGVPFLGEVPIEQQLREGGDSGKPIVVEDSTALSSKAFTELSQRVAQQVAIRNATAEPTEKVEIQYR</sequence>
<keyword evidence="7 9" id="KW-0411">Iron-sulfur</keyword>
<dbReference type="Proteomes" id="UP000673975">
    <property type="component" value="Unassembled WGS sequence"/>
</dbReference>
<evidence type="ECO:0000256" key="9">
    <source>
        <dbReference type="HAMAP-Rule" id="MF_02040"/>
    </source>
</evidence>
<comment type="function">
    <text evidence="9">Binds and transfers iron-sulfur (Fe-S) clusters to target apoproteins. Can hydrolyze ATP.</text>
</comment>
<comment type="caution">
    <text evidence="11">The sequence shown here is derived from an EMBL/GenBank/DDBJ whole genome shotgun (WGS) entry which is preliminary data.</text>
</comment>
<evidence type="ECO:0000256" key="8">
    <source>
        <dbReference type="ARBA" id="ARBA00024036"/>
    </source>
</evidence>
<dbReference type="GO" id="GO:0016226">
    <property type="term" value="P:iron-sulfur cluster assembly"/>
    <property type="evidence" value="ECO:0007669"/>
    <property type="project" value="InterPro"/>
</dbReference>
<dbReference type="InterPro" id="IPR019591">
    <property type="entry name" value="Mrp/NBP35_ATP-bd"/>
</dbReference>
<dbReference type="InterPro" id="IPR027417">
    <property type="entry name" value="P-loop_NTPase"/>
</dbReference>
<keyword evidence="4 9" id="KW-0547">Nucleotide-binding</keyword>
<dbReference type="Pfam" id="PF01883">
    <property type="entry name" value="FeS_assembly_P"/>
    <property type="match status" value="1"/>
</dbReference>
<evidence type="ECO:0000313" key="11">
    <source>
        <dbReference type="EMBL" id="MBP3191549.1"/>
    </source>
</evidence>
<comment type="similarity">
    <text evidence="2">In the C-terminal section; belongs to the Mrp/NBP35 ATP-binding proteins family.</text>
</comment>
<dbReference type="HAMAP" id="MF_02040">
    <property type="entry name" value="Mrp_NBP35"/>
    <property type="match status" value="1"/>
</dbReference>
<dbReference type="InterPro" id="IPR002744">
    <property type="entry name" value="MIP18-like"/>
</dbReference>
<keyword evidence="3 9" id="KW-0479">Metal-binding</keyword>
<dbReference type="SUPFAM" id="SSF52540">
    <property type="entry name" value="P-loop containing nucleoside triphosphate hydrolases"/>
    <property type="match status" value="1"/>
</dbReference>
<dbReference type="InterPro" id="IPR000808">
    <property type="entry name" value="Mrp-like_CS"/>
</dbReference>
<evidence type="ECO:0000256" key="7">
    <source>
        <dbReference type="ARBA" id="ARBA00023014"/>
    </source>
</evidence>
<feature type="domain" description="MIP18 family-like" evidence="10">
    <location>
        <begin position="6"/>
        <end position="70"/>
    </location>
</feature>
<keyword evidence="9" id="KW-0378">Hydrolase</keyword>
<comment type="subunit">
    <text evidence="9">Homodimer.</text>
</comment>